<evidence type="ECO:0000313" key="2">
    <source>
        <dbReference type="EnsemblPlants" id="QL02p095754:mrna"/>
    </source>
</evidence>
<dbReference type="Pfam" id="PF03330">
    <property type="entry name" value="DPBB_1"/>
    <property type="match status" value="1"/>
</dbReference>
<dbReference type="SUPFAM" id="SSF50685">
    <property type="entry name" value="Barwin-like endoglucanases"/>
    <property type="match status" value="1"/>
</dbReference>
<dbReference type="PANTHER" id="PTHR47295">
    <property type="entry name" value="EG45-LIKE DOMAIN CONTAINING PROTEIN 1-RELATED"/>
    <property type="match status" value="1"/>
</dbReference>
<dbReference type="InterPro" id="IPR009009">
    <property type="entry name" value="RlpA-like_DPBB"/>
</dbReference>
<accession>A0A7N2L290</accession>
<dbReference type="PANTHER" id="PTHR47295:SF2">
    <property type="entry name" value="EG45-LIKE DOMAIN CONTAINING PROTEIN 1-RELATED"/>
    <property type="match status" value="1"/>
</dbReference>
<dbReference type="InterPro" id="IPR044206">
    <property type="entry name" value="EGC1/2"/>
</dbReference>
<dbReference type="GO" id="GO:0009627">
    <property type="term" value="P:systemic acquired resistance"/>
    <property type="evidence" value="ECO:0007669"/>
    <property type="project" value="InterPro"/>
</dbReference>
<protein>
    <recommendedName>
        <fullName evidence="1">RlpA-like protein double-psi beta-barrel domain-containing protein</fullName>
    </recommendedName>
</protein>
<feature type="domain" description="RlpA-like protein double-psi beta-barrel" evidence="1">
    <location>
        <begin position="11"/>
        <end position="70"/>
    </location>
</feature>
<dbReference type="AlphaFoldDB" id="A0A7N2L290"/>
<evidence type="ECO:0000259" key="1">
    <source>
        <dbReference type="Pfam" id="PF03330"/>
    </source>
</evidence>
<proteinExistence type="predicted"/>
<evidence type="ECO:0000313" key="3">
    <source>
        <dbReference type="Proteomes" id="UP000594261"/>
    </source>
</evidence>
<sequence length="74" mass="7648">MVAGVGDVLCNNGAVCGQLFDVVNLDADYGSVSTTVEIVDYNPNATTIINLSADAFATIADLNLGIINVDVNRS</sequence>
<reference evidence="2" key="2">
    <citation type="submission" date="2021-01" db="UniProtKB">
        <authorList>
            <consortium name="EnsemblPlants"/>
        </authorList>
    </citation>
    <scope>IDENTIFICATION</scope>
</reference>
<reference evidence="3" key="1">
    <citation type="journal article" date="2016" name="G3 (Bethesda)">
        <title>First Draft Assembly and Annotation of the Genome of a California Endemic Oak Quercus lobata Nee (Fagaceae).</title>
        <authorList>
            <person name="Sork V.L."/>
            <person name="Fitz-Gibbon S.T."/>
            <person name="Puiu D."/>
            <person name="Crepeau M."/>
            <person name="Gugger P.F."/>
            <person name="Sherman R."/>
            <person name="Stevens K."/>
            <person name="Langley C.H."/>
            <person name="Pellegrini M."/>
            <person name="Salzberg S.L."/>
        </authorList>
    </citation>
    <scope>NUCLEOTIDE SEQUENCE [LARGE SCALE GENOMIC DNA]</scope>
    <source>
        <strain evidence="3">cv. SW786</strain>
    </source>
</reference>
<dbReference type="Gramene" id="QL02p095754:mrna">
    <property type="protein sequence ID" value="QL02p095754:mrna"/>
    <property type="gene ID" value="QL02p095754"/>
</dbReference>
<keyword evidence="3" id="KW-1185">Reference proteome</keyword>
<dbReference type="GO" id="GO:0048046">
    <property type="term" value="C:apoplast"/>
    <property type="evidence" value="ECO:0007669"/>
    <property type="project" value="InterPro"/>
</dbReference>
<dbReference type="Proteomes" id="UP000594261">
    <property type="component" value="Chromosome 2"/>
</dbReference>
<organism evidence="2 3">
    <name type="scientific">Quercus lobata</name>
    <name type="common">Valley oak</name>
    <dbReference type="NCBI Taxonomy" id="97700"/>
    <lineage>
        <taxon>Eukaryota</taxon>
        <taxon>Viridiplantae</taxon>
        <taxon>Streptophyta</taxon>
        <taxon>Embryophyta</taxon>
        <taxon>Tracheophyta</taxon>
        <taxon>Spermatophyta</taxon>
        <taxon>Magnoliopsida</taxon>
        <taxon>eudicotyledons</taxon>
        <taxon>Gunneridae</taxon>
        <taxon>Pentapetalae</taxon>
        <taxon>rosids</taxon>
        <taxon>fabids</taxon>
        <taxon>Fagales</taxon>
        <taxon>Fagaceae</taxon>
        <taxon>Quercus</taxon>
    </lineage>
</organism>
<dbReference type="InParanoid" id="A0A7N2L290"/>
<dbReference type="EnsemblPlants" id="QL02p095754:mrna">
    <property type="protein sequence ID" value="QL02p095754:mrna"/>
    <property type="gene ID" value="QL02p095754"/>
</dbReference>
<dbReference type="Gene3D" id="2.40.40.10">
    <property type="entry name" value="RlpA-like domain"/>
    <property type="match status" value="1"/>
</dbReference>
<name>A0A7N2L290_QUELO</name>
<dbReference type="InterPro" id="IPR036908">
    <property type="entry name" value="RlpA-like_sf"/>
</dbReference>